<reference evidence="2 3" key="1">
    <citation type="journal article" date="2019" name="Int. J. Syst. Evol. Microbiol.">
        <title>The Global Catalogue of Microorganisms (GCM) 10K type strain sequencing project: providing services to taxonomists for standard genome sequencing and annotation.</title>
        <authorList>
            <consortium name="The Broad Institute Genomics Platform"/>
            <consortium name="The Broad Institute Genome Sequencing Center for Infectious Disease"/>
            <person name="Wu L."/>
            <person name="Ma J."/>
        </authorList>
    </citation>
    <scope>NUCLEOTIDE SEQUENCE [LARGE SCALE GENOMIC DNA]</scope>
    <source>
        <strain evidence="2 3">GX26</strain>
    </source>
</reference>
<organism evidence="2 3">
    <name type="scientific">Halorubellus litoreus</name>
    <dbReference type="NCBI Taxonomy" id="755308"/>
    <lineage>
        <taxon>Archaea</taxon>
        <taxon>Methanobacteriati</taxon>
        <taxon>Methanobacteriota</taxon>
        <taxon>Stenosarchaea group</taxon>
        <taxon>Halobacteria</taxon>
        <taxon>Halobacteriales</taxon>
        <taxon>Halorubellaceae</taxon>
        <taxon>Halorubellus</taxon>
    </lineage>
</organism>
<evidence type="ECO:0000313" key="2">
    <source>
        <dbReference type="EMBL" id="MFC6952245.1"/>
    </source>
</evidence>
<sequence length="286" mass="29654">MRIEYGAASWSGPAVDCRELAVSVRAVVAAVRATGPAAVGDGRALRVDCEPPGSVFEHVGVVRSDASVDVRAALAAAARSLDVDVEGVEALEAAREELAAVEVPEVDVSGARERVAEARAAAEAVTADVAAARGAVQAREDLDADVDAGRERLRAAVADASERETELVAAEQALARERERAREARDARERRLSLADRVGRLEREVRANRVAATWSAFRDAVAAVPGGDVDDVGAEPGSFAGADATAALAAVRVADVTAPVVVGVDRFDDAETAHRVLDAPVVLAVD</sequence>
<evidence type="ECO:0000313" key="3">
    <source>
        <dbReference type="Proteomes" id="UP001596395"/>
    </source>
</evidence>
<feature type="coiled-coil region" evidence="1">
    <location>
        <begin position="160"/>
        <end position="204"/>
    </location>
</feature>
<keyword evidence="1" id="KW-0175">Coiled coil</keyword>
<dbReference type="Proteomes" id="UP001596395">
    <property type="component" value="Unassembled WGS sequence"/>
</dbReference>
<proteinExistence type="predicted"/>
<accession>A0ABD5VAA7</accession>
<comment type="caution">
    <text evidence="2">The sequence shown here is derived from an EMBL/GenBank/DDBJ whole genome shotgun (WGS) entry which is preliminary data.</text>
</comment>
<keyword evidence="3" id="KW-1185">Reference proteome</keyword>
<gene>
    <name evidence="2" type="ORF">ACFQGB_05170</name>
</gene>
<dbReference type="AlphaFoldDB" id="A0ABD5VAA7"/>
<dbReference type="RefSeq" id="WP_336349235.1">
    <property type="nucleotide sequence ID" value="NZ_JAZAQL010000001.1"/>
</dbReference>
<protein>
    <submittedName>
        <fullName evidence="2">Uncharacterized protein</fullName>
    </submittedName>
</protein>
<dbReference type="InterPro" id="IPR057178">
    <property type="entry name" value="DUF7856"/>
</dbReference>
<evidence type="ECO:0000256" key="1">
    <source>
        <dbReference type="SAM" id="Coils"/>
    </source>
</evidence>
<dbReference type="EMBL" id="JBHSXN010000001">
    <property type="protein sequence ID" value="MFC6952245.1"/>
    <property type="molecule type" value="Genomic_DNA"/>
</dbReference>
<name>A0ABD5VAA7_9EURY</name>
<dbReference type="Pfam" id="PF25254">
    <property type="entry name" value="DUF7856"/>
    <property type="match status" value="1"/>
</dbReference>